<keyword evidence="1" id="KW-0472">Membrane</keyword>
<reference evidence="2 3" key="1">
    <citation type="submission" date="2016-08" db="EMBL/GenBank/DDBJ databases">
        <title>Novel Firmicutes and Novel Genomes.</title>
        <authorList>
            <person name="Poppleton D.I."/>
            <person name="Gribaldo S."/>
        </authorList>
    </citation>
    <scope>NUCLEOTIDE SEQUENCE [LARGE SCALE GENOMIC DNA]</scope>
    <source>
        <strain evidence="2 3">CTT3</strain>
    </source>
</reference>
<proteinExistence type="predicted"/>
<comment type="caution">
    <text evidence="2">The sequence shown here is derived from an EMBL/GenBank/DDBJ whole genome shotgun (WGS) entry which is preliminary data.</text>
</comment>
<name>A0A419T0T7_9FIRM</name>
<feature type="transmembrane region" description="Helical" evidence="1">
    <location>
        <begin position="40"/>
        <end position="57"/>
    </location>
</feature>
<feature type="transmembrane region" description="Helical" evidence="1">
    <location>
        <begin position="6"/>
        <end position="28"/>
    </location>
</feature>
<feature type="transmembrane region" description="Helical" evidence="1">
    <location>
        <begin position="63"/>
        <end position="84"/>
    </location>
</feature>
<dbReference type="AlphaFoldDB" id="A0A419T0T7"/>
<keyword evidence="1" id="KW-1133">Transmembrane helix</keyword>
<dbReference type="OrthoDB" id="9965705at2"/>
<keyword evidence="1" id="KW-0812">Transmembrane</keyword>
<dbReference type="RefSeq" id="WP_120169552.1">
    <property type="nucleotide sequence ID" value="NZ_MCIB01000023.1"/>
</dbReference>
<organism evidence="2 3">
    <name type="scientific">Thermohalobacter berrensis</name>
    <dbReference type="NCBI Taxonomy" id="99594"/>
    <lineage>
        <taxon>Bacteria</taxon>
        <taxon>Bacillati</taxon>
        <taxon>Bacillota</taxon>
        <taxon>Tissierellia</taxon>
        <taxon>Tissierellales</taxon>
        <taxon>Thermohalobacteraceae</taxon>
        <taxon>Thermohalobacter</taxon>
    </lineage>
</organism>
<evidence type="ECO:0000256" key="1">
    <source>
        <dbReference type="SAM" id="Phobius"/>
    </source>
</evidence>
<gene>
    <name evidence="2" type="ORF">BET03_03420</name>
</gene>
<dbReference type="EMBL" id="MCIB01000023">
    <property type="protein sequence ID" value="RKD31190.1"/>
    <property type="molecule type" value="Genomic_DNA"/>
</dbReference>
<evidence type="ECO:0000313" key="3">
    <source>
        <dbReference type="Proteomes" id="UP000284177"/>
    </source>
</evidence>
<keyword evidence="3" id="KW-1185">Reference proteome</keyword>
<accession>A0A419T0T7</accession>
<sequence length="90" mass="10384">MDFLQLVNMVIGVVGVFLVLLMVILVSLTKATFEWKITRYLTAVFLGFSIWAIYRFLKLFPEVTIFDYLTLIFNIGLVIVSKYASTHIDE</sequence>
<evidence type="ECO:0000313" key="2">
    <source>
        <dbReference type="EMBL" id="RKD31190.1"/>
    </source>
</evidence>
<protein>
    <submittedName>
        <fullName evidence="2">Uncharacterized protein</fullName>
    </submittedName>
</protein>
<dbReference type="Proteomes" id="UP000284177">
    <property type="component" value="Unassembled WGS sequence"/>
</dbReference>